<gene>
    <name evidence="6" type="ORF">ABMA27_005375</name>
</gene>
<protein>
    <recommendedName>
        <fullName evidence="5">AMP-dependent synthetase/ligase domain-containing protein</fullName>
    </recommendedName>
</protein>
<dbReference type="SUPFAM" id="SSF56801">
    <property type="entry name" value="Acetyl-CoA synthetase-like"/>
    <property type="match status" value="1"/>
</dbReference>
<keyword evidence="7" id="KW-1185">Reference proteome</keyword>
<evidence type="ECO:0000256" key="1">
    <source>
        <dbReference type="ARBA" id="ARBA00004275"/>
    </source>
</evidence>
<dbReference type="PANTHER" id="PTHR24096">
    <property type="entry name" value="LONG-CHAIN-FATTY-ACID--COA LIGASE"/>
    <property type="match status" value="1"/>
</dbReference>
<comment type="caution">
    <text evidence="6">The sequence shown here is derived from an EMBL/GenBank/DDBJ whole genome shotgun (WGS) entry which is preliminary data.</text>
</comment>
<evidence type="ECO:0000313" key="7">
    <source>
        <dbReference type="Proteomes" id="UP001549920"/>
    </source>
</evidence>
<dbReference type="EMBL" id="JBEUOH010000018">
    <property type="protein sequence ID" value="KAL0870365.1"/>
    <property type="molecule type" value="Genomic_DNA"/>
</dbReference>
<dbReference type="Proteomes" id="UP001549920">
    <property type="component" value="Unassembled WGS sequence"/>
</dbReference>
<accession>A0ABR3HIY2</accession>
<evidence type="ECO:0000256" key="3">
    <source>
        <dbReference type="ARBA" id="ARBA00022598"/>
    </source>
</evidence>
<dbReference type="InterPro" id="IPR000873">
    <property type="entry name" value="AMP-dep_synth/lig_dom"/>
</dbReference>
<comment type="similarity">
    <text evidence="2">Belongs to the ATP-dependent AMP-binding enzyme family.</text>
</comment>
<organism evidence="6 7">
    <name type="scientific">Loxostege sticticalis</name>
    <name type="common">Beet webworm moth</name>
    <dbReference type="NCBI Taxonomy" id="481309"/>
    <lineage>
        <taxon>Eukaryota</taxon>
        <taxon>Metazoa</taxon>
        <taxon>Ecdysozoa</taxon>
        <taxon>Arthropoda</taxon>
        <taxon>Hexapoda</taxon>
        <taxon>Insecta</taxon>
        <taxon>Pterygota</taxon>
        <taxon>Neoptera</taxon>
        <taxon>Endopterygota</taxon>
        <taxon>Lepidoptera</taxon>
        <taxon>Glossata</taxon>
        <taxon>Ditrysia</taxon>
        <taxon>Pyraloidea</taxon>
        <taxon>Crambidae</taxon>
        <taxon>Pyraustinae</taxon>
        <taxon>Loxostege</taxon>
    </lineage>
</organism>
<dbReference type="InterPro" id="IPR020845">
    <property type="entry name" value="AMP-binding_CS"/>
</dbReference>
<evidence type="ECO:0000313" key="6">
    <source>
        <dbReference type="EMBL" id="KAL0870365.1"/>
    </source>
</evidence>
<dbReference type="Gene3D" id="3.40.50.12780">
    <property type="entry name" value="N-terminal domain of ligase-like"/>
    <property type="match status" value="1"/>
</dbReference>
<dbReference type="PANTHER" id="PTHR24096:SF149">
    <property type="entry name" value="AMP-BINDING DOMAIN-CONTAINING PROTEIN-RELATED"/>
    <property type="match status" value="1"/>
</dbReference>
<evidence type="ECO:0000259" key="5">
    <source>
        <dbReference type="Pfam" id="PF00501"/>
    </source>
</evidence>
<dbReference type="Pfam" id="PF00501">
    <property type="entry name" value="AMP-binding"/>
    <property type="match status" value="1"/>
</dbReference>
<evidence type="ECO:0000256" key="2">
    <source>
        <dbReference type="ARBA" id="ARBA00006432"/>
    </source>
</evidence>
<name>A0ABR3HIY2_LOXSC</name>
<feature type="domain" description="AMP-dependent synthetase/ligase" evidence="5">
    <location>
        <begin position="28"/>
        <end position="388"/>
    </location>
</feature>
<dbReference type="PROSITE" id="PS00455">
    <property type="entry name" value="AMP_BINDING"/>
    <property type="match status" value="1"/>
</dbReference>
<evidence type="ECO:0000256" key="4">
    <source>
        <dbReference type="ARBA" id="ARBA00023140"/>
    </source>
</evidence>
<keyword evidence="4" id="KW-0576">Peroxisome</keyword>
<keyword evidence="3" id="KW-0436">Ligase</keyword>
<sequence length="500" mass="55401">MLKNKLYVYGDDQLQLPAHLQYGKHLYQRIKTQKDKIAIINAESGETLSYRALTQKVVDIALSLTRVGIKKGDVVGICSEKNLDFIPTVLGIACVGATITLADVTSESAKVLHRLKLPNLKLIFCSGFGYDSHKESFSTIPGLEHVIVYGDQAREGTTLFKQFLTEHADIEDFLPVTVEAEDPVIILYTSGTTGSPKGVLWTNKAMLMLMETNVNSTFYKDKVVLVTREWCYPYALTLTLCCMAAGATVVYCPKNDTSQQLDAIQAYKVQIIQLTPSTLSDLVTSPIIEQRDVSSVEMTLSSATSCNPKYIIAAKTKFPNLQKVCQLYGSAEMTGLATDQNAPVKYGSAGIVGPGLVIKVVDLETRKPLGPNRRGEVCVKSVAFIPRYVNSTSTNHLDEEGFFKTGDVAYYDEDGYIFFVDRMEELINFNSYQCIMHCRMLVGAPHKQYGEVPTAFVVLHPGSNISVPNKMRLEGGIRFVEQLPRIYGDKLNRKALKLLL</sequence>
<dbReference type="InterPro" id="IPR042099">
    <property type="entry name" value="ANL_N_sf"/>
</dbReference>
<comment type="subcellular location">
    <subcellularLocation>
        <location evidence="1">Peroxisome</location>
    </subcellularLocation>
</comment>
<proteinExistence type="inferred from homology"/>
<reference evidence="6 7" key="1">
    <citation type="submission" date="2024-06" db="EMBL/GenBank/DDBJ databases">
        <title>A chromosome-level genome assembly of beet webworm, Loxostege sticticalis.</title>
        <authorList>
            <person name="Zhang Y."/>
        </authorList>
    </citation>
    <scope>NUCLEOTIDE SEQUENCE [LARGE SCALE GENOMIC DNA]</scope>
    <source>
        <strain evidence="6">AQ026</strain>
        <tissue evidence="6">Whole body</tissue>
    </source>
</reference>